<dbReference type="GO" id="GO:0005507">
    <property type="term" value="F:copper ion binding"/>
    <property type="evidence" value="ECO:0007669"/>
    <property type="project" value="InterPro"/>
</dbReference>
<accession>A0A443RWN4</accession>
<dbReference type="InterPro" id="IPR024134">
    <property type="entry name" value="SOD_Cu/Zn_/chaperone"/>
</dbReference>
<dbReference type="Pfam" id="PF00080">
    <property type="entry name" value="Sod_Cu"/>
    <property type="match status" value="1"/>
</dbReference>
<feature type="domain" description="Superoxide dismutase copper/zinc binding" evidence="1">
    <location>
        <begin position="2"/>
        <end position="119"/>
    </location>
</feature>
<proteinExistence type="predicted"/>
<dbReference type="SUPFAM" id="SSF49329">
    <property type="entry name" value="Cu,Zn superoxide dismutase-like"/>
    <property type="match status" value="1"/>
</dbReference>
<comment type="caution">
    <text evidence="2">The sequence shown here is derived from an EMBL/GenBank/DDBJ whole genome shotgun (WGS) entry which is preliminary data.</text>
</comment>
<dbReference type="PRINTS" id="PR00068">
    <property type="entry name" value="CUZNDISMTASE"/>
</dbReference>
<dbReference type="PANTHER" id="PTHR10003">
    <property type="entry name" value="SUPEROXIDE DISMUTASE CU-ZN -RELATED"/>
    <property type="match status" value="1"/>
</dbReference>
<evidence type="ECO:0000259" key="1">
    <source>
        <dbReference type="Pfam" id="PF00080"/>
    </source>
</evidence>
<keyword evidence="3" id="KW-1185">Reference proteome</keyword>
<evidence type="ECO:0000313" key="3">
    <source>
        <dbReference type="Proteomes" id="UP000288716"/>
    </source>
</evidence>
<dbReference type="EMBL" id="NCKV01024000">
    <property type="protein sequence ID" value="RWS19650.1"/>
    <property type="molecule type" value="Genomic_DNA"/>
</dbReference>
<evidence type="ECO:0000313" key="2">
    <source>
        <dbReference type="EMBL" id="RWS19650.1"/>
    </source>
</evidence>
<protein>
    <submittedName>
        <fullName evidence="2">Copper/zinc superoxide dismutase-like protein</fullName>
    </submittedName>
</protein>
<dbReference type="VEuPathDB" id="VectorBase:LDEU012390"/>
<name>A0A443RWN4_9ACAR</name>
<reference evidence="2 3" key="1">
    <citation type="journal article" date="2018" name="Gigascience">
        <title>Genomes of trombidid mites reveal novel predicted allergens and laterally-transferred genes associated with secondary metabolism.</title>
        <authorList>
            <person name="Dong X."/>
            <person name="Chaisiri K."/>
            <person name="Xia D."/>
            <person name="Armstrong S.D."/>
            <person name="Fang Y."/>
            <person name="Donnelly M.J."/>
            <person name="Kadowaki T."/>
            <person name="McGarry J.W."/>
            <person name="Darby A.C."/>
            <person name="Makepeace B.L."/>
        </authorList>
    </citation>
    <scope>NUCLEOTIDE SEQUENCE [LARGE SCALE GENOMIC DNA]</scope>
    <source>
        <strain evidence="2">UoL-UT</strain>
    </source>
</reference>
<dbReference type="InterPro" id="IPR001424">
    <property type="entry name" value="SOD_Cu_Zn_dom"/>
</dbReference>
<feature type="non-terminal residue" evidence="2">
    <location>
        <position position="1"/>
    </location>
</feature>
<dbReference type="Proteomes" id="UP000288716">
    <property type="component" value="Unassembled WGS sequence"/>
</dbReference>
<dbReference type="Gene3D" id="2.60.40.200">
    <property type="entry name" value="Superoxide dismutase, copper/zinc binding domain"/>
    <property type="match status" value="1"/>
</dbReference>
<dbReference type="STRING" id="299467.A0A443RWN4"/>
<dbReference type="AlphaFoldDB" id="A0A443RWN4"/>
<dbReference type="GO" id="GO:0006801">
    <property type="term" value="P:superoxide metabolic process"/>
    <property type="evidence" value="ECO:0007669"/>
    <property type="project" value="InterPro"/>
</dbReference>
<organism evidence="2 3">
    <name type="scientific">Leptotrombidium deliense</name>
    <dbReference type="NCBI Taxonomy" id="299467"/>
    <lineage>
        <taxon>Eukaryota</taxon>
        <taxon>Metazoa</taxon>
        <taxon>Ecdysozoa</taxon>
        <taxon>Arthropoda</taxon>
        <taxon>Chelicerata</taxon>
        <taxon>Arachnida</taxon>
        <taxon>Acari</taxon>
        <taxon>Acariformes</taxon>
        <taxon>Trombidiformes</taxon>
        <taxon>Prostigmata</taxon>
        <taxon>Anystina</taxon>
        <taxon>Parasitengona</taxon>
        <taxon>Trombiculoidea</taxon>
        <taxon>Trombiculidae</taxon>
        <taxon>Leptotrombidium</taxon>
    </lineage>
</organism>
<dbReference type="InterPro" id="IPR036423">
    <property type="entry name" value="SOD-like_Cu/Zn_dom_sf"/>
</dbReference>
<sequence>LEGHFSGLEHGEHPIHIHIANDLSNGCRNTKGIFNPLSETMQCPGSPFMIGHLHTLVVGMNGRAKFQVNKLGQIMHPFNINGRAIVIHDKLKFGEAVTRDQANGMIIGYPGKMLSCAQINVKCRPSC</sequence>
<gene>
    <name evidence="2" type="ORF">B4U80_12246</name>
</gene>